<dbReference type="InterPro" id="IPR022198">
    <property type="entry name" value="DUF3723"/>
</dbReference>
<feature type="region of interest" description="Disordered" evidence="1">
    <location>
        <begin position="820"/>
        <end position="883"/>
    </location>
</feature>
<feature type="compositionally biased region" description="Basic and acidic residues" evidence="1">
    <location>
        <begin position="852"/>
        <end position="866"/>
    </location>
</feature>
<dbReference type="EMBL" id="JASWJB010000024">
    <property type="protein sequence ID" value="KAK2609308.1"/>
    <property type="molecule type" value="Genomic_DNA"/>
</dbReference>
<feature type="compositionally biased region" description="Basic and acidic residues" evidence="1">
    <location>
        <begin position="592"/>
        <end position="604"/>
    </location>
</feature>
<feature type="region of interest" description="Disordered" evidence="1">
    <location>
        <begin position="897"/>
        <end position="952"/>
    </location>
</feature>
<feature type="compositionally biased region" description="Polar residues" evidence="1">
    <location>
        <begin position="572"/>
        <end position="589"/>
    </location>
</feature>
<organism evidence="2 3">
    <name type="scientific">Conoideocrella luteorostrata</name>
    <dbReference type="NCBI Taxonomy" id="1105319"/>
    <lineage>
        <taxon>Eukaryota</taxon>
        <taxon>Fungi</taxon>
        <taxon>Dikarya</taxon>
        <taxon>Ascomycota</taxon>
        <taxon>Pezizomycotina</taxon>
        <taxon>Sordariomycetes</taxon>
        <taxon>Hypocreomycetidae</taxon>
        <taxon>Hypocreales</taxon>
        <taxon>Clavicipitaceae</taxon>
        <taxon>Conoideocrella</taxon>
    </lineage>
</organism>
<gene>
    <name evidence="2" type="ORF">QQS21_002089</name>
</gene>
<feature type="compositionally biased region" description="Polar residues" evidence="1">
    <location>
        <begin position="834"/>
        <end position="850"/>
    </location>
</feature>
<name>A0AAJ0CWM8_9HYPO</name>
<comment type="caution">
    <text evidence="2">The sequence shown here is derived from an EMBL/GenBank/DDBJ whole genome shotgun (WGS) entry which is preliminary data.</text>
</comment>
<feature type="compositionally biased region" description="Basic and acidic residues" evidence="1">
    <location>
        <begin position="654"/>
        <end position="678"/>
    </location>
</feature>
<dbReference type="Pfam" id="PF12520">
    <property type="entry name" value="DUF3723"/>
    <property type="match status" value="1"/>
</dbReference>
<feature type="compositionally biased region" description="Polar residues" evidence="1">
    <location>
        <begin position="640"/>
        <end position="652"/>
    </location>
</feature>
<feature type="compositionally biased region" description="Basic and acidic residues" evidence="1">
    <location>
        <begin position="625"/>
        <end position="637"/>
    </location>
</feature>
<feature type="compositionally biased region" description="Polar residues" evidence="1">
    <location>
        <begin position="607"/>
        <end position="620"/>
    </location>
</feature>
<proteinExistence type="predicted"/>
<feature type="compositionally biased region" description="Basic and acidic residues" evidence="1">
    <location>
        <begin position="706"/>
        <end position="717"/>
    </location>
</feature>
<dbReference type="AlphaFoldDB" id="A0AAJ0CWM8"/>
<protein>
    <submittedName>
        <fullName evidence="2">Uncharacterized protein</fullName>
    </submittedName>
</protein>
<evidence type="ECO:0000256" key="1">
    <source>
        <dbReference type="SAM" id="MobiDB-lite"/>
    </source>
</evidence>
<keyword evidence="3" id="KW-1185">Reference proteome</keyword>
<reference evidence="2" key="1">
    <citation type="submission" date="2023-06" db="EMBL/GenBank/DDBJ databases">
        <title>Conoideocrella luteorostrata (Hypocreales: Clavicipitaceae), a potential biocontrol fungus for elongate hemlock scale in United States Christmas tree production areas.</title>
        <authorList>
            <person name="Barrett H."/>
            <person name="Lovett B."/>
            <person name="Macias A.M."/>
            <person name="Stajich J.E."/>
            <person name="Kasson M.T."/>
        </authorList>
    </citation>
    <scope>NUCLEOTIDE SEQUENCE</scope>
    <source>
        <strain evidence="2">ARSEF 14590</strain>
    </source>
</reference>
<evidence type="ECO:0000313" key="3">
    <source>
        <dbReference type="Proteomes" id="UP001251528"/>
    </source>
</evidence>
<sequence>MELVGIVRCPIHCLCMYGEGRQLSPQVLNRITKRFLRVKCVPHERRNHVRGIITQHDLENILSILGTSRNGLAATTYNSHYPLLSSFRIACLDGRHRLAAASRQRLRKSWVVKLFCVSGEWVDFPIKLRPYTISQQALQDEVESYSHESNYSDGDIYRLVRKYMLKKNKIRETECRTRLSACKEVSLNGLLKQADLRDSIDRLLEYPGTIGGLQLGNIHKDIALHCNEQVTHYLDNRILNTWAFITAKNPDLKRKVDLETVECLQLRIPFASKTDRRHIEGMFDRKEVFSFVENPIIREQLKRRVLSLQVSIPSMETFHENMKYFSIAVKVLRRFVAPDPSKQRPQKTLFQSLSQNWIHPIVPFVETGDGLMQLLEPALTAYIAYKMLVLAVLRNFTHFSSQSPRQDVRGETMPAVASPKWIQYLQQLAFVLGFRSNKIMEGVSNPDHDDDTPTFVPQNGPTADWRGGKPFTKTFLALRSTAYIVNLSDGSPSLQVDCLTPVLMMRDFMNSFFDNTEKYVIDISKPPIDLEAAMNQARNTMLRAGWVMPGHREDASFSVGISGVAVEKRSRSSPQAQSIHENHGLQSQLPRGEGKDTNKGHLDEPSPNITGASHSPSIEGNVSRGAEDETTLLRDAVRSPPQSCDGTYSVGSSREPDSARLVGDKFDSITLTRDDQRSLPRTPQFDDGNMIPVRDAARSPALTDTDLIRQREIRDATPDDTFQRSCTRSPIHSLNELSQQGMERDISLSPQAAASLYGEGATNNGAHQTRLGELSKRLYSREGCGASESFLVTTLPQRTTFDCRSPPIDGLSPNRWEVGSVNEADDTITRRSARSTPSLRGSTVDQQTLAESHPKFATRTDEETLPSRRYRSPPSRKSSVTEDYLVRAGLRRNAAMGVRGRFRRSSPGAAHPVRIPPVRSMRPAVSPIRVSPTRIPPIRSMRTSKWRESNSS</sequence>
<feature type="region of interest" description="Disordered" evidence="1">
    <location>
        <begin position="566"/>
        <end position="731"/>
    </location>
</feature>
<dbReference type="Proteomes" id="UP001251528">
    <property type="component" value="Unassembled WGS sequence"/>
</dbReference>
<evidence type="ECO:0000313" key="2">
    <source>
        <dbReference type="EMBL" id="KAK2609308.1"/>
    </source>
</evidence>
<accession>A0AAJ0CWM8</accession>